<comment type="caution">
    <text evidence="1">The sequence shown here is derived from an EMBL/GenBank/DDBJ whole genome shotgun (WGS) entry which is preliminary data.</text>
</comment>
<dbReference type="Proteomes" id="UP001057402">
    <property type="component" value="Chromosome 11"/>
</dbReference>
<name>A0ACB9LJM3_9MYRT</name>
<accession>A0ACB9LJM3</accession>
<proteinExistence type="predicted"/>
<keyword evidence="2" id="KW-1185">Reference proteome</keyword>
<organism evidence="1 2">
    <name type="scientific">Melastoma candidum</name>
    <dbReference type="NCBI Taxonomy" id="119954"/>
    <lineage>
        <taxon>Eukaryota</taxon>
        <taxon>Viridiplantae</taxon>
        <taxon>Streptophyta</taxon>
        <taxon>Embryophyta</taxon>
        <taxon>Tracheophyta</taxon>
        <taxon>Spermatophyta</taxon>
        <taxon>Magnoliopsida</taxon>
        <taxon>eudicotyledons</taxon>
        <taxon>Gunneridae</taxon>
        <taxon>Pentapetalae</taxon>
        <taxon>rosids</taxon>
        <taxon>malvids</taxon>
        <taxon>Myrtales</taxon>
        <taxon>Melastomataceae</taxon>
        <taxon>Melastomatoideae</taxon>
        <taxon>Melastomateae</taxon>
        <taxon>Melastoma</taxon>
    </lineage>
</organism>
<dbReference type="EMBL" id="CM042890">
    <property type="protein sequence ID" value="KAI4311324.1"/>
    <property type="molecule type" value="Genomic_DNA"/>
</dbReference>
<evidence type="ECO:0000313" key="2">
    <source>
        <dbReference type="Proteomes" id="UP001057402"/>
    </source>
</evidence>
<reference evidence="2" key="1">
    <citation type="journal article" date="2023" name="Front. Plant Sci.">
        <title>Chromosomal-level genome assembly of Melastoma candidum provides insights into trichome evolution.</title>
        <authorList>
            <person name="Zhong Y."/>
            <person name="Wu W."/>
            <person name="Sun C."/>
            <person name="Zou P."/>
            <person name="Liu Y."/>
            <person name="Dai S."/>
            <person name="Zhou R."/>
        </authorList>
    </citation>
    <scope>NUCLEOTIDE SEQUENCE [LARGE SCALE GENOMIC DNA]</scope>
</reference>
<evidence type="ECO:0000313" key="1">
    <source>
        <dbReference type="EMBL" id="KAI4311324.1"/>
    </source>
</evidence>
<protein>
    <submittedName>
        <fullName evidence="1">Uncharacterized protein</fullName>
    </submittedName>
</protein>
<sequence>MRVRLVSTVVRVRRTLKEFWDSVCGVASKGTQPLIDRDSVAQADTPTFYKYSGNSSNDCQHDGNLKSSLAVGGLLSCSDDGVIRLENIIGGDKSCGDDNGQHNPRLGISKTDTQAVEKCSADVSEAEAKLEVVKAKRATKTSLLSDMMSKYHGNENKISSACGESTLLALVETIADNKNEQLEKEALGEREKANWKPFSGLNVKLLSLKHDIVRQKALSKKNDSTLESEIENVTHLQEKINRCSGASIEKPVSSLTGSCHPSPIGSGTNISMSLSKKKLVARQSENCVNRDNLVFDKALQKRPSTSGDVGQEALAGLIDCIRHIQPDRARDNSKVPGISLNNLAREKGFGKPMKSFCESRSYNVSQTLGATLMKTNGGSNREIRPQVVVNLAAHSMTSESGKDNRPGHGGNIQYSSITSSGQYQKKYPHGLIIRFWRKDKDTSSIITALAKHGPTSLRSLFRGEKFEDFFVQLTEMADLRAAKLAINRFFKSRSVNAYVESTSADDTGGRVSIPKNTTDLDFPRTLLKNPAKTVKIKGLTEYLTLQQLKEALYFGPNSLTNLVLGSSNSFAYAEFKTSELAEKAIAKHTLTLTGKQLNILRVDSPKTTVVRLSNISVKIEKQLLPVCSKFGAVRETLRRTTDIVDVRFDVTELPNMLHILNSLNGKEVSGTKISAAPSPVTPTEIVELLWRQPEGRQHLASVILNLVDQIGYSPSIDELKHKISQQLLSRR</sequence>
<gene>
    <name evidence="1" type="ORF">MLD38_036229</name>
</gene>